<feature type="region of interest" description="Disordered" evidence="1">
    <location>
        <begin position="249"/>
        <end position="270"/>
    </location>
</feature>
<feature type="chain" id="PRO_5042166824" evidence="3">
    <location>
        <begin position="25"/>
        <end position="365"/>
    </location>
</feature>
<dbReference type="Proteomes" id="UP001221142">
    <property type="component" value="Unassembled WGS sequence"/>
</dbReference>
<reference evidence="4" key="1">
    <citation type="submission" date="2023-03" db="EMBL/GenBank/DDBJ databases">
        <title>Massive genome expansion in bonnet fungi (Mycena s.s.) driven by repeated elements and novel gene families across ecological guilds.</title>
        <authorList>
            <consortium name="Lawrence Berkeley National Laboratory"/>
            <person name="Harder C.B."/>
            <person name="Miyauchi S."/>
            <person name="Viragh M."/>
            <person name="Kuo A."/>
            <person name="Thoen E."/>
            <person name="Andreopoulos B."/>
            <person name="Lu D."/>
            <person name="Skrede I."/>
            <person name="Drula E."/>
            <person name="Henrissat B."/>
            <person name="Morin E."/>
            <person name="Kohler A."/>
            <person name="Barry K."/>
            <person name="LaButti K."/>
            <person name="Morin E."/>
            <person name="Salamov A."/>
            <person name="Lipzen A."/>
            <person name="Mereny Z."/>
            <person name="Hegedus B."/>
            <person name="Baldrian P."/>
            <person name="Stursova M."/>
            <person name="Weitz H."/>
            <person name="Taylor A."/>
            <person name="Grigoriev I.V."/>
            <person name="Nagy L.G."/>
            <person name="Martin F."/>
            <person name="Kauserud H."/>
        </authorList>
    </citation>
    <scope>NUCLEOTIDE SEQUENCE</scope>
    <source>
        <strain evidence="4">9284</strain>
    </source>
</reference>
<evidence type="ECO:0000256" key="1">
    <source>
        <dbReference type="SAM" id="MobiDB-lite"/>
    </source>
</evidence>
<name>A0AAD7BG27_9AGAR</name>
<evidence type="ECO:0000313" key="5">
    <source>
        <dbReference type="Proteomes" id="UP001221142"/>
    </source>
</evidence>
<protein>
    <submittedName>
        <fullName evidence="4">Uncharacterized protein</fullName>
    </submittedName>
</protein>
<keyword evidence="2" id="KW-1133">Transmembrane helix</keyword>
<evidence type="ECO:0000313" key="4">
    <source>
        <dbReference type="EMBL" id="KAJ7619734.1"/>
    </source>
</evidence>
<proteinExistence type="predicted"/>
<organism evidence="4 5">
    <name type="scientific">Roridomyces roridus</name>
    <dbReference type="NCBI Taxonomy" id="1738132"/>
    <lineage>
        <taxon>Eukaryota</taxon>
        <taxon>Fungi</taxon>
        <taxon>Dikarya</taxon>
        <taxon>Basidiomycota</taxon>
        <taxon>Agaricomycotina</taxon>
        <taxon>Agaricomycetes</taxon>
        <taxon>Agaricomycetidae</taxon>
        <taxon>Agaricales</taxon>
        <taxon>Marasmiineae</taxon>
        <taxon>Mycenaceae</taxon>
        <taxon>Roridomyces</taxon>
    </lineage>
</organism>
<keyword evidence="3" id="KW-0732">Signal</keyword>
<keyword evidence="5" id="KW-1185">Reference proteome</keyword>
<dbReference type="AlphaFoldDB" id="A0AAD7BG27"/>
<feature type="transmembrane region" description="Helical" evidence="2">
    <location>
        <begin position="219"/>
        <end position="241"/>
    </location>
</feature>
<gene>
    <name evidence="4" type="ORF">FB45DRAFT_755107</name>
</gene>
<accession>A0AAD7BG27</accession>
<keyword evidence="2" id="KW-0812">Transmembrane</keyword>
<feature type="signal peptide" evidence="3">
    <location>
        <begin position="1"/>
        <end position="24"/>
    </location>
</feature>
<sequence length="365" mass="39221">MAPSFLTIHLLPLVLLFYCGQVSASLTNLTIDDTDGTYWNFEGSWNAISPEAPCTSCTDKPDASQPFNGTWHQGGRRSGMFSFRGSAVYIYGIDTPAAFAGRIVFQLNNGSNTSTHLHLGSTYVYNSLFYSATGLNSSVTNTVNWVIEDGDGASSSDPSGLFDYARVTVGEEDVASSSSTGSSKCACIYRRSLTWCSSSATATPPPPPPAHNGNNAGPIAGAVVGVFWGIAIMGAVAVLLLRRRRRQQASTSSSDLESGTPPPPPPRFMQTPAIIIEPFRPPPRRISWQTDTSILSPGLSSASVAATSDPDSKWHQRLYSATETGTFSPMQSPETEARSNMTATDYEERLRNLERFAATFPPAYS</sequence>
<dbReference type="EMBL" id="JARKIF010000018">
    <property type="protein sequence ID" value="KAJ7619734.1"/>
    <property type="molecule type" value="Genomic_DNA"/>
</dbReference>
<evidence type="ECO:0000256" key="3">
    <source>
        <dbReference type="SAM" id="SignalP"/>
    </source>
</evidence>
<keyword evidence="2" id="KW-0472">Membrane</keyword>
<evidence type="ECO:0000256" key="2">
    <source>
        <dbReference type="SAM" id="Phobius"/>
    </source>
</evidence>
<comment type="caution">
    <text evidence="4">The sequence shown here is derived from an EMBL/GenBank/DDBJ whole genome shotgun (WGS) entry which is preliminary data.</text>
</comment>